<evidence type="ECO:0000313" key="1">
    <source>
        <dbReference type="EMBL" id="CAH3028038.1"/>
    </source>
</evidence>
<dbReference type="EMBL" id="CALNXI010000486">
    <property type="protein sequence ID" value="CAH3028038.1"/>
    <property type="molecule type" value="Genomic_DNA"/>
</dbReference>
<organism evidence="1 2">
    <name type="scientific">Porites evermanni</name>
    <dbReference type="NCBI Taxonomy" id="104178"/>
    <lineage>
        <taxon>Eukaryota</taxon>
        <taxon>Metazoa</taxon>
        <taxon>Cnidaria</taxon>
        <taxon>Anthozoa</taxon>
        <taxon>Hexacorallia</taxon>
        <taxon>Scleractinia</taxon>
        <taxon>Fungiina</taxon>
        <taxon>Poritidae</taxon>
        <taxon>Porites</taxon>
    </lineage>
</organism>
<proteinExistence type="predicted"/>
<comment type="caution">
    <text evidence="1">The sequence shown here is derived from an EMBL/GenBank/DDBJ whole genome shotgun (WGS) entry which is preliminary data.</text>
</comment>
<reference evidence="1 2" key="1">
    <citation type="submission" date="2022-05" db="EMBL/GenBank/DDBJ databases">
        <authorList>
            <consortium name="Genoscope - CEA"/>
            <person name="William W."/>
        </authorList>
    </citation>
    <scope>NUCLEOTIDE SEQUENCE [LARGE SCALE GENOMIC DNA]</scope>
</reference>
<evidence type="ECO:0000313" key="2">
    <source>
        <dbReference type="Proteomes" id="UP001159427"/>
    </source>
</evidence>
<name>A0ABN8MJ86_9CNID</name>
<gene>
    <name evidence="1" type="ORF">PEVE_00032984</name>
</gene>
<sequence>KAFIFQKFAVKFYFGLSLHIFQHGSSLSLENVYDSWCMHQTGFSSAAFVPQSKFTELCSSAAVVSQSKSTELCSSATVVP</sequence>
<feature type="non-terminal residue" evidence="1">
    <location>
        <position position="1"/>
    </location>
</feature>
<protein>
    <submittedName>
        <fullName evidence="1">Uncharacterized protein</fullName>
    </submittedName>
</protein>
<accession>A0ABN8MJ86</accession>
<keyword evidence="2" id="KW-1185">Reference proteome</keyword>
<dbReference type="Proteomes" id="UP001159427">
    <property type="component" value="Unassembled WGS sequence"/>
</dbReference>